<dbReference type="OrthoDB" id="6437659at2759"/>
<evidence type="ECO:0000313" key="1">
    <source>
        <dbReference type="EMBL" id="GBN38214.1"/>
    </source>
</evidence>
<evidence type="ECO:0000313" key="2">
    <source>
        <dbReference type="Proteomes" id="UP000499080"/>
    </source>
</evidence>
<comment type="caution">
    <text evidence="1">The sequence shown here is derived from an EMBL/GenBank/DDBJ whole genome shotgun (WGS) entry which is preliminary data.</text>
</comment>
<organism evidence="1 2">
    <name type="scientific">Araneus ventricosus</name>
    <name type="common">Orbweaver spider</name>
    <name type="synonym">Epeira ventricosa</name>
    <dbReference type="NCBI Taxonomy" id="182803"/>
    <lineage>
        <taxon>Eukaryota</taxon>
        <taxon>Metazoa</taxon>
        <taxon>Ecdysozoa</taxon>
        <taxon>Arthropoda</taxon>
        <taxon>Chelicerata</taxon>
        <taxon>Arachnida</taxon>
        <taxon>Araneae</taxon>
        <taxon>Araneomorphae</taxon>
        <taxon>Entelegynae</taxon>
        <taxon>Araneoidea</taxon>
        <taxon>Araneidae</taxon>
        <taxon>Araneus</taxon>
    </lineage>
</organism>
<proteinExistence type="predicted"/>
<protein>
    <submittedName>
        <fullName evidence="1">Uncharacterized protein</fullName>
    </submittedName>
</protein>
<gene>
    <name evidence="1" type="ORF">AVEN_76075_1</name>
</gene>
<dbReference type="Proteomes" id="UP000499080">
    <property type="component" value="Unassembled WGS sequence"/>
</dbReference>
<accession>A0A4Y2NHG0</accession>
<dbReference type="EMBL" id="BGPR01009138">
    <property type="protein sequence ID" value="GBN38214.1"/>
    <property type="molecule type" value="Genomic_DNA"/>
</dbReference>
<reference evidence="1 2" key="1">
    <citation type="journal article" date="2019" name="Sci. Rep.">
        <title>Orb-weaving spider Araneus ventricosus genome elucidates the spidroin gene catalogue.</title>
        <authorList>
            <person name="Kono N."/>
            <person name="Nakamura H."/>
            <person name="Ohtoshi R."/>
            <person name="Moran D.A.P."/>
            <person name="Shinohara A."/>
            <person name="Yoshida Y."/>
            <person name="Fujiwara M."/>
            <person name="Mori M."/>
            <person name="Tomita M."/>
            <person name="Arakawa K."/>
        </authorList>
    </citation>
    <scope>NUCLEOTIDE SEQUENCE [LARGE SCALE GENOMIC DNA]</scope>
</reference>
<name>A0A4Y2NHG0_ARAVE</name>
<dbReference type="AlphaFoldDB" id="A0A4Y2NHG0"/>
<keyword evidence="2" id="KW-1185">Reference proteome</keyword>
<sequence>MLVSPVTRLKTTLPNKLLKKELTSIFRPPKCHLKKVLRNLSHNKDFDSVDSGRSFYNVLPKVSLTQASCSIYVAMLHYPFPSYLYRFRLHHSDICACGKKGDPLHYETSCPLTSFFRFT</sequence>